<dbReference type="OrthoDB" id="6134612at2759"/>
<comment type="caution">
    <text evidence="4">The sequence shown here is derived from an EMBL/GenBank/DDBJ whole genome shotgun (WGS) entry which is preliminary data.</text>
</comment>
<evidence type="ECO:0000256" key="3">
    <source>
        <dbReference type="SAM" id="SignalP"/>
    </source>
</evidence>
<evidence type="ECO:0000256" key="1">
    <source>
        <dbReference type="ARBA" id="ARBA00022737"/>
    </source>
</evidence>
<dbReference type="AlphaFoldDB" id="A0A9D4D3B1"/>
<organism evidence="4 5">
    <name type="scientific">Dreissena polymorpha</name>
    <name type="common">Zebra mussel</name>
    <name type="synonym">Mytilus polymorpha</name>
    <dbReference type="NCBI Taxonomy" id="45954"/>
    <lineage>
        <taxon>Eukaryota</taxon>
        <taxon>Metazoa</taxon>
        <taxon>Spiralia</taxon>
        <taxon>Lophotrochozoa</taxon>
        <taxon>Mollusca</taxon>
        <taxon>Bivalvia</taxon>
        <taxon>Autobranchia</taxon>
        <taxon>Heteroconchia</taxon>
        <taxon>Euheterodonta</taxon>
        <taxon>Imparidentia</taxon>
        <taxon>Neoheterodontei</taxon>
        <taxon>Myida</taxon>
        <taxon>Dreissenoidea</taxon>
        <taxon>Dreissenidae</taxon>
        <taxon>Dreissena</taxon>
    </lineage>
</organism>
<dbReference type="Pfam" id="PF00090">
    <property type="entry name" value="TSP_1"/>
    <property type="match status" value="4"/>
</dbReference>
<name>A0A9D4D3B1_DREPO</name>
<dbReference type="EMBL" id="JAIWYP010000011">
    <property type="protein sequence ID" value="KAH3738376.1"/>
    <property type="molecule type" value="Genomic_DNA"/>
</dbReference>
<accession>A0A9D4D3B1</accession>
<protein>
    <recommendedName>
        <fullName evidence="6">Properdin</fullName>
    </recommendedName>
</protein>
<feature type="chain" id="PRO_5038585373" description="Properdin" evidence="3">
    <location>
        <begin position="21"/>
        <end position="359"/>
    </location>
</feature>
<evidence type="ECO:0000313" key="5">
    <source>
        <dbReference type="Proteomes" id="UP000828390"/>
    </source>
</evidence>
<dbReference type="FunFam" id="2.20.100.10:FF:000007">
    <property type="entry name" value="Thrombospondin 1"/>
    <property type="match status" value="2"/>
</dbReference>
<dbReference type="InterPro" id="IPR052065">
    <property type="entry name" value="Compl_asym_regulator"/>
</dbReference>
<dbReference type="InterPro" id="IPR000884">
    <property type="entry name" value="TSP1_rpt"/>
</dbReference>
<dbReference type="SMART" id="SM00209">
    <property type="entry name" value="TSP1"/>
    <property type="match status" value="4"/>
</dbReference>
<dbReference type="PANTHER" id="PTHR22906">
    <property type="entry name" value="PROPERDIN"/>
    <property type="match status" value="1"/>
</dbReference>
<dbReference type="InterPro" id="IPR036383">
    <property type="entry name" value="TSP1_rpt_sf"/>
</dbReference>
<feature type="signal peptide" evidence="3">
    <location>
        <begin position="1"/>
        <end position="20"/>
    </location>
</feature>
<sequence length="359" mass="39598">MNIGVWIPVGILCMIRVSECIECFNCQNIADPNECKNTSQCSSGQSCSLQTFQADSELRYNMGCQNNQLCSSLAVSPQSIIGRSVQTRQQYICHECCSTDRCNENLCFHKTPSECTDDETLDCARLNTLFNVCADIHHAKITCPKFCGLCQLVDGNWAEWGTWTQCSVTCANGTQERTRTCSHPPPSNGGLNCSGPAVDTKLCTKQLCPVHGNWADWSSWSSCSVTCDVGLMKKTRTCTNPRPDRFGDNCYGDASEYTVCKNEHCIAPVHGNWSTWSVWSNCSVTCDGGLQKRSRSCTNPKPNARGDYCFGDNCEYTVCQNQPCVSPVHGNWSAWSVWSTCSVTCNGGLQKRSRTCTNP</sequence>
<dbReference type="FunFam" id="2.20.100.10:FF:000002">
    <property type="entry name" value="Unc-5 netrin receptor C"/>
    <property type="match status" value="1"/>
</dbReference>
<dbReference type="PROSITE" id="PS50092">
    <property type="entry name" value="TSP1"/>
    <property type="match status" value="4"/>
</dbReference>
<evidence type="ECO:0000256" key="2">
    <source>
        <dbReference type="ARBA" id="ARBA00023157"/>
    </source>
</evidence>
<dbReference type="Gene3D" id="2.20.100.10">
    <property type="entry name" value="Thrombospondin type-1 (TSP1) repeat"/>
    <property type="match status" value="4"/>
</dbReference>
<reference evidence="4" key="1">
    <citation type="journal article" date="2019" name="bioRxiv">
        <title>The Genome of the Zebra Mussel, Dreissena polymorpha: A Resource for Invasive Species Research.</title>
        <authorList>
            <person name="McCartney M.A."/>
            <person name="Auch B."/>
            <person name="Kono T."/>
            <person name="Mallez S."/>
            <person name="Zhang Y."/>
            <person name="Obille A."/>
            <person name="Becker A."/>
            <person name="Abrahante J.E."/>
            <person name="Garbe J."/>
            <person name="Badalamenti J.P."/>
            <person name="Herman A."/>
            <person name="Mangelson H."/>
            <person name="Liachko I."/>
            <person name="Sullivan S."/>
            <person name="Sone E.D."/>
            <person name="Koren S."/>
            <person name="Silverstein K.A.T."/>
            <person name="Beckman K.B."/>
            <person name="Gohl D.M."/>
        </authorList>
    </citation>
    <scope>NUCLEOTIDE SEQUENCE</scope>
    <source>
        <strain evidence="4">Duluth1</strain>
        <tissue evidence="4">Whole animal</tissue>
    </source>
</reference>
<evidence type="ECO:0008006" key="6">
    <source>
        <dbReference type="Google" id="ProtNLM"/>
    </source>
</evidence>
<dbReference type="SUPFAM" id="SSF82895">
    <property type="entry name" value="TSP-1 type 1 repeat"/>
    <property type="match status" value="4"/>
</dbReference>
<proteinExistence type="predicted"/>
<dbReference type="Proteomes" id="UP000828390">
    <property type="component" value="Unassembled WGS sequence"/>
</dbReference>
<reference evidence="4" key="2">
    <citation type="submission" date="2020-11" db="EMBL/GenBank/DDBJ databases">
        <authorList>
            <person name="McCartney M.A."/>
            <person name="Auch B."/>
            <person name="Kono T."/>
            <person name="Mallez S."/>
            <person name="Becker A."/>
            <person name="Gohl D.M."/>
            <person name="Silverstein K.A.T."/>
            <person name="Koren S."/>
            <person name="Bechman K.B."/>
            <person name="Herman A."/>
            <person name="Abrahante J.E."/>
            <person name="Garbe J."/>
        </authorList>
    </citation>
    <scope>NUCLEOTIDE SEQUENCE</scope>
    <source>
        <strain evidence="4">Duluth1</strain>
        <tissue evidence="4">Whole animal</tissue>
    </source>
</reference>
<keyword evidence="3" id="KW-0732">Signal</keyword>
<keyword evidence="2" id="KW-1015">Disulfide bond</keyword>
<gene>
    <name evidence="4" type="ORF">DPMN_045010</name>
</gene>
<evidence type="ECO:0000313" key="4">
    <source>
        <dbReference type="EMBL" id="KAH3738376.1"/>
    </source>
</evidence>
<dbReference type="PRINTS" id="PR01705">
    <property type="entry name" value="TSP1REPEAT"/>
</dbReference>
<keyword evidence="1" id="KW-0677">Repeat</keyword>
<keyword evidence="5" id="KW-1185">Reference proteome</keyword>